<sequence length="189" mass="20924">MNPYIYAVILAGGEGTRFWPLSRKGNPKQFLRVLGDRSLLQQTVDRIAPLIPQENTYVVTLQDQRRQVLDQIPWLLPDNVLGEPCGRNTAPAIALAAVHLKERGGDGVMVVLAADHLIGDADKFVENLRVAAEFAAQEDLLVTLGIRPKGPETAYGYIRLGPGIKEIHGYTIYAVEQFVEKPDRAREPT</sequence>
<dbReference type="Gene3D" id="3.90.550.10">
    <property type="entry name" value="Spore Coat Polysaccharide Biosynthesis Protein SpsA, Chain A"/>
    <property type="match status" value="1"/>
</dbReference>
<dbReference type="PANTHER" id="PTHR46390:SF1">
    <property type="entry name" value="MANNOSE-1-PHOSPHATE GUANYLYLTRANSFERASE"/>
    <property type="match status" value="1"/>
</dbReference>
<organism evidence="2 3">
    <name type="scientific">Tectimicrobiota bacterium</name>
    <dbReference type="NCBI Taxonomy" id="2528274"/>
    <lineage>
        <taxon>Bacteria</taxon>
        <taxon>Pseudomonadati</taxon>
        <taxon>Nitrospinota/Tectimicrobiota group</taxon>
        <taxon>Candidatus Tectimicrobiota</taxon>
    </lineage>
</organism>
<evidence type="ECO:0000313" key="3">
    <source>
        <dbReference type="Proteomes" id="UP000741360"/>
    </source>
</evidence>
<accession>A0A932GRJ7</accession>
<dbReference type="EMBL" id="JACPSX010000232">
    <property type="protein sequence ID" value="MBI3015768.1"/>
    <property type="molecule type" value="Genomic_DNA"/>
</dbReference>
<feature type="domain" description="Nucleotidyl transferase" evidence="1">
    <location>
        <begin position="7"/>
        <end position="186"/>
    </location>
</feature>
<evidence type="ECO:0000313" key="2">
    <source>
        <dbReference type="EMBL" id="MBI3015768.1"/>
    </source>
</evidence>
<dbReference type="Proteomes" id="UP000741360">
    <property type="component" value="Unassembled WGS sequence"/>
</dbReference>
<proteinExistence type="predicted"/>
<name>A0A932GRJ7_UNCTE</name>
<reference evidence="2" key="1">
    <citation type="submission" date="2020-07" db="EMBL/GenBank/DDBJ databases">
        <title>Huge and variable diversity of episymbiotic CPR bacteria and DPANN archaea in groundwater ecosystems.</title>
        <authorList>
            <person name="He C.Y."/>
            <person name="Keren R."/>
            <person name="Whittaker M."/>
            <person name="Farag I.F."/>
            <person name="Doudna J."/>
            <person name="Cate J.H.D."/>
            <person name="Banfield J.F."/>
        </authorList>
    </citation>
    <scope>NUCLEOTIDE SEQUENCE</scope>
    <source>
        <strain evidence="2">NC_groundwater_717_Ag_S-0.2um_59_8</strain>
    </source>
</reference>
<dbReference type="InterPro" id="IPR005835">
    <property type="entry name" value="NTP_transferase_dom"/>
</dbReference>
<dbReference type="PANTHER" id="PTHR46390">
    <property type="entry name" value="MANNOSE-1-PHOSPHATE GUANYLYLTRANSFERASE"/>
    <property type="match status" value="1"/>
</dbReference>
<dbReference type="GO" id="GO:0004475">
    <property type="term" value="F:mannose-1-phosphate guanylyltransferase (GTP) activity"/>
    <property type="evidence" value="ECO:0007669"/>
    <property type="project" value="TreeGrafter"/>
</dbReference>
<dbReference type="InterPro" id="IPR051161">
    <property type="entry name" value="Mannose-6P_isomerase_type2"/>
</dbReference>
<dbReference type="SUPFAM" id="SSF53448">
    <property type="entry name" value="Nucleotide-diphospho-sugar transferases"/>
    <property type="match status" value="1"/>
</dbReference>
<protein>
    <submittedName>
        <fullName evidence="2">NTP transferase domain-containing protein</fullName>
    </submittedName>
</protein>
<dbReference type="Pfam" id="PF00483">
    <property type="entry name" value="NTP_transferase"/>
    <property type="match status" value="1"/>
</dbReference>
<keyword evidence="2" id="KW-0808">Transferase</keyword>
<gene>
    <name evidence="2" type="ORF">HYY65_12085</name>
</gene>
<evidence type="ECO:0000259" key="1">
    <source>
        <dbReference type="Pfam" id="PF00483"/>
    </source>
</evidence>
<dbReference type="AlphaFoldDB" id="A0A932GRJ7"/>
<comment type="caution">
    <text evidence="2">The sequence shown here is derived from an EMBL/GenBank/DDBJ whole genome shotgun (WGS) entry which is preliminary data.</text>
</comment>
<dbReference type="GO" id="GO:0009298">
    <property type="term" value="P:GDP-mannose biosynthetic process"/>
    <property type="evidence" value="ECO:0007669"/>
    <property type="project" value="TreeGrafter"/>
</dbReference>
<dbReference type="InterPro" id="IPR029044">
    <property type="entry name" value="Nucleotide-diphossugar_trans"/>
</dbReference>